<keyword evidence="1" id="KW-1185">Reference proteome</keyword>
<dbReference type="OrthoDB" id="6419576at2759"/>
<dbReference type="Gene3D" id="3.15.10.50">
    <property type="match status" value="1"/>
</dbReference>
<dbReference type="GeneID" id="106743868"/>
<name>A0A6P3X5K9_DINQU</name>
<proteinExistence type="predicted"/>
<dbReference type="Proteomes" id="UP000515204">
    <property type="component" value="Unplaced"/>
</dbReference>
<gene>
    <name evidence="2" type="primary">LOC106743868</name>
</gene>
<organism evidence="1 2">
    <name type="scientific">Dinoponera quadriceps</name>
    <name type="common">South American ant</name>
    <dbReference type="NCBI Taxonomy" id="609295"/>
    <lineage>
        <taxon>Eukaryota</taxon>
        <taxon>Metazoa</taxon>
        <taxon>Ecdysozoa</taxon>
        <taxon>Arthropoda</taxon>
        <taxon>Hexapoda</taxon>
        <taxon>Insecta</taxon>
        <taxon>Pterygota</taxon>
        <taxon>Neoptera</taxon>
        <taxon>Endopterygota</taxon>
        <taxon>Hymenoptera</taxon>
        <taxon>Apocrita</taxon>
        <taxon>Aculeata</taxon>
        <taxon>Formicoidea</taxon>
        <taxon>Formicidae</taxon>
        <taxon>Ponerinae</taxon>
        <taxon>Ponerini</taxon>
        <taxon>Dinoponera</taxon>
    </lineage>
</organism>
<dbReference type="RefSeq" id="XP_014473580.1">
    <property type="nucleotide sequence ID" value="XM_014618094.1"/>
</dbReference>
<evidence type="ECO:0000313" key="2">
    <source>
        <dbReference type="RefSeq" id="XP_014473580.1"/>
    </source>
</evidence>
<sequence>MSDNSKNYVDYLTDRSSIGSTTMAGQVQLAFLLVIAAFAQNDATPLADKRSPFSVQTTEHTVVLDKTFDRLLPYLTSFIIKNGLDPMELVDVSEDLLPDLPGIFKGHIDLKKGWLQNLAQIKRADHVIGKFTEETNTLVLNMDLGFNVLDFNYEYDISYMLLRRLGDMYGRFFDLKTKVLLTFDLKRKYISLDSIKFTAVGNYDIRFEGHILDPILNIATKVVTTIFKKSVLAHIEERSLKIFRAKIDEWNKILSRPKGTMMQEPIYVSSISDINTFKFDTLDIKLH</sequence>
<dbReference type="KEGG" id="dqu:106743868"/>
<reference evidence="2" key="1">
    <citation type="submission" date="2025-08" db="UniProtKB">
        <authorList>
            <consortium name="RefSeq"/>
        </authorList>
    </citation>
    <scope>IDENTIFICATION</scope>
</reference>
<dbReference type="AlphaFoldDB" id="A0A6P3X5K9"/>
<accession>A0A6P3X5K9</accession>
<evidence type="ECO:0000313" key="1">
    <source>
        <dbReference type="Proteomes" id="UP000515204"/>
    </source>
</evidence>
<protein>
    <submittedName>
        <fullName evidence="2">Uncharacterized protein LOC106743868</fullName>
    </submittedName>
</protein>
<dbReference type="InterPro" id="IPR038602">
    <property type="entry name" value="Mite_allergen_7_sf"/>
</dbReference>
<dbReference type="InterPro" id="IPR020234">
    <property type="entry name" value="Mite_allergen_group-7"/>
</dbReference>
<dbReference type="Pfam" id="PF16984">
    <property type="entry name" value="Grp7_allergen"/>
    <property type="match status" value="1"/>
</dbReference>